<evidence type="ECO:0000256" key="3">
    <source>
        <dbReference type="ARBA" id="ARBA00022801"/>
    </source>
</evidence>
<comment type="similarity">
    <text evidence="1">Belongs to the DNA repair enzymes AP/ExoA family.</text>
</comment>
<feature type="site" description="Transition state stabilizer" evidence="7">
    <location>
        <position position="161"/>
    </location>
</feature>
<keyword evidence="4 6" id="KW-0460">Magnesium</keyword>
<accession>A0A1G4U992</accession>
<feature type="active site" description="Proton acceptor" evidence="5">
    <location>
        <position position="263"/>
    </location>
</feature>
<organism evidence="9 10">
    <name type="scientific">Ancylobacter rudongensis</name>
    <dbReference type="NCBI Taxonomy" id="177413"/>
    <lineage>
        <taxon>Bacteria</taxon>
        <taxon>Pseudomonadati</taxon>
        <taxon>Pseudomonadota</taxon>
        <taxon>Alphaproteobacteria</taxon>
        <taxon>Hyphomicrobiales</taxon>
        <taxon>Xanthobacteraceae</taxon>
        <taxon>Ancylobacter</taxon>
    </lineage>
</organism>
<dbReference type="InterPro" id="IPR036691">
    <property type="entry name" value="Endo/exonu/phosph_ase_sf"/>
</dbReference>
<dbReference type="Proteomes" id="UP000198889">
    <property type="component" value="Unassembled WGS sequence"/>
</dbReference>
<dbReference type="NCBIfam" id="TIGR00633">
    <property type="entry name" value="xth"/>
    <property type="match status" value="1"/>
</dbReference>
<feature type="binding site" evidence="6">
    <location>
        <position position="36"/>
    </location>
    <ligand>
        <name>Mg(2+)</name>
        <dbReference type="ChEBI" id="CHEBI:18420"/>
        <label>1</label>
    </ligand>
</feature>
<dbReference type="PANTHER" id="PTHR43250:SF2">
    <property type="entry name" value="EXODEOXYRIBONUCLEASE III"/>
    <property type="match status" value="1"/>
</dbReference>
<dbReference type="InterPro" id="IPR037493">
    <property type="entry name" value="ExoIII-like"/>
</dbReference>
<feature type="active site" evidence="5">
    <location>
        <position position="113"/>
    </location>
</feature>
<feature type="site" description="Important for catalytic activity" evidence="7">
    <location>
        <position position="233"/>
    </location>
</feature>
<feature type="binding site" evidence="6">
    <location>
        <position position="159"/>
    </location>
    <ligand>
        <name>Mg(2+)</name>
        <dbReference type="ChEBI" id="CHEBI:18420"/>
        <label>1</label>
    </ligand>
</feature>
<dbReference type="PROSITE" id="PS51435">
    <property type="entry name" value="AP_NUCLEASE_F1_4"/>
    <property type="match status" value="1"/>
</dbReference>
<evidence type="ECO:0000256" key="2">
    <source>
        <dbReference type="ARBA" id="ARBA00022723"/>
    </source>
</evidence>
<evidence type="ECO:0000256" key="4">
    <source>
        <dbReference type="ARBA" id="ARBA00022842"/>
    </source>
</evidence>
<dbReference type="InterPro" id="IPR020847">
    <property type="entry name" value="AP_endonuclease_F1_BS"/>
</dbReference>
<evidence type="ECO:0000313" key="9">
    <source>
        <dbReference type="EMBL" id="SCW90137.1"/>
    </source>
</evidence>
<dbReference type="GO" id="GO:0006281">
    <property type="term" value="P:DNA repair"/>
    <property type="evidence" value="ECO:0007669"/>
    <property type="project" value="InterPro"/>
</dbReference>
<feature type="domain" description="Endonuclease/exonuclease/phosphatase" evidence="8">
    <location>
        <begin position="6"/>
        <end position="263"/>
    </location>
</feature>
<dbReference type="GO" id="GO:0003677">
    <property type="term" value="F:DNA binding"/>
    <property type="evidence" value="ECO:0007669"/>
    <property type="project" value="InterPro"/>
</dbReference>
<dbReference type="GO" id="GO:0004519">
    <property type="term" value="F:endonuclease activity"/>
    <property type="evidence" value="ECO:0007669"/>
    <property type="project" value="InterPro"/>
</dbReference>
<evidence type="ECO:0000256" key="5">
    <source>
        <dbReference type="PIRSR" id="PIRSR604808-1"/>
    </source>
</evidence>
<dbReference type="InterPro" id="IPR004808">
    <property type="entry name" value="AP_endonuc_1"/>
</dbReference>
<dbReference type="SUPFAM" id="SSF56219">
    <property type="entry name" value="DNase I-like"/>
    <property type="match status" value="1"/>
</dbReference>
<protein>
    <submittedName>
        <fullName evidence="9">Exodeoxyribonuclease-3</fullName>
    </submittedName>
</protein>
<feature type="binding site" evidence="6">
    <location>
        <position position="263"/>
    </location>
    <ligand>
        <name>Mg(2+)</name>
        <dbReference type="ChEBI" id="CHEBI:18420"/>
        <label>1</label>
    </ligand>
</feature>
<evidence type="ECO:0000256" key="1">
    <source>
        <dbReference type="ARBA" id="ARBA00007092"/>
    </source>
</evidence>
<dbReference type="GO" id="GO:0008311">
    <property type="term" value="F:double-stranded DNA 3'-5' DNA exonuclease activity"/>
    <property type="evidence" value="ECO:0007669"/>
    <property type="project" value="InterPro"/>
</dbReference>
<dbReference type="STRING" id="177413.SAMN05660859_3575"/>
<dbReference type="GO" id="GO:0046872">
    <property type="term" value="F:metal ion binding"/>
    <property type="evidence" value="ECO:0007669"/>
    <property type="project" value="UniProtKB-KW"/>
</dbReference>
<dbReference type="AlphaFoldDB" id="A0A1G4U992"/>
<evidence type="ECO:0000256" key="7">
    <source>
        <dbReference type="PIRSR" id="PIRSR604808-3"/>
    </source>
</evidence>
<sequence length="272" mass="30382">MPLSIATWNINSVRLRIGLVAKLAEEHQPDVICLQETKTPDDRFPLKEAAKFGYPHAAIHGQKGYHGVAILSKRPFDDVSRQGFCDMGDARHISVVLGREAGLSAPLTIHNFYIPAGGDVPDPEVNEKFRHKLAFLDEATAWEHLHPQDPAARSVLVGDLNIAPLEADVWSHKQLLDVVSHTPVEVDKLGRLQAAGQWVDVMRNFIPPQEKLYTWWSYRAADWAASNRGRRLDHVWATPALAPTARALTVLREARGWERPSDHVPVIATFDA</sequence>
<dbReference type="Gene3D" id="3.60.10.10">
    <property type="entry name" value="Endonuclease/exonuclease/phosphatase"/>
    <property type="match status" value="1"/>
</dbReference>
<dbReference type="EMBL" id="FMTP01000006">
    <property type="protein sequence ID" value="SCW90137.1"/>
    <property type="molecule type" value="Genomic_DNA"/>
</dbReference>
<name>A0A1G4U992_9HYPH</name>
<reference evidence="10" key="1">
    <citation type="submission" date="2016-10" db="EMBL/GenBank/DDBJ databases">
        <authorList>
            <person name="Varghese N."/>
            <person name="Submissions S."/>
        </authorList>
    </citation>
    <scope>NUCLEOTIDE SEQUENCE [LARGE SCALE GENOMIC DNA]</scope>
    <source>
        <strain evidence="10">CGMCC 1.1761</strain>
    </source>
</reference>
<evidence type="ECO:0000313" key="10">
    <source>
        <dbReference type="Proteomes" id="UP000198889"/>
    </source>
</evidence>
<dbReference type="CDD" id="cd09086">
    <property type="entry name" value="ExoIII-like_AP-endo"/>
    <property type="match status" value="1"/>
</dbReference>
<dbReference type="PROSITE" id="PS00726">
    <property type="entry name" value="AP_NUCLEASE_F1_1"/>
    <property type="match status" value="1"/>
</dbReference>
<keyword evidence="6" id="KW-0464">Manganese</keyword>
<comment type="cofactor">
    <cofactor evidence="6">
        <name>Mg(2+)</name>
        <dbReference type="ChEBI" id="CHEBI:18420"/>
    </cofactor>
    <cofactor evidence="6">
        <name>Mn(2+)</name>
        <dbReference type="ChEBI" id="CHEBI:29035"/>
    </cofactor>
    <text evidence="6">Probably binds two magnesium or manganese ions per subunit.</text>
</comment>
<dbReference type="InterPro" id="IPR005135">
    <property type="entry name" value="Endo/exonuclease/phosphatase"/>
</dbReference>
<dbReference type="PANTHER" id="PTHR43250">
    <property type="entry name" value="EXODEOXYRIBONUCLEASE III"/>
    <property type="match status" value="1"/>
</dbReference>
<feature type="active site" description="Proton donor/acceptor" evidence="5">
    <location>
        <position position="159"/>
    </location>
</feature>
<feature type="binding site" evidence="6">
    <location>
        <position position="161"/>
    </location>
    <ligand>
        <name>Mg(2+)</name>
        <dbReference type="ChEBI" id="CHEBI:18420"/>
        <label>1</label>
    </ligand>
</feature>
<keyword evidence="3" id="KW-0378">Hydrolase</keyword>
<feature type="binding site" evidence="6">
    <location>
        <position position="9"/>
    </location>
    <ligand>
        <name>Mg(2+)</name>
        <dbReference type="ChEBI" id="CHEBI:18420"/>
        <label>1</label>
    </ligand>
</feature>
<feature type="site" description="Interaction with DNA substrate" evidence="7">
    <location>
        <position position="263"/>
    </location>
</feature>
<evidence type="ECO:0000256" key="6">
    <source>
        <dbReference type="PIRSR" id="PIRSR604808-2"/>
    </source>
</evidence>
<gene>
    <name evidence="9" type="ORF">SAMN05660859_3575</name>
</gene>
<keyword evidence="10" id="KW-1185">Reference proteome</keyword>
<dbReference type="RefSeq" id="WP_091442365.1">
    <property type="nucleotide sequence ID" value="NZ_FMTP01000006.1"/>
</dbReference>
<evidence type="ECO:0000259" key="8">
    <source>
        <dbReference type="Pfam" id="PF03372"/>
    </source>
</evidence>
<dbReference type="Pfam" id="PF03372">
    <property type="entry name" value="Exo_endo_phos"/>
    <property type="match status" value="1"/>
</dbReference>
<proteinExistence type="inferred from homology"/>
<feature type="binding site" evidence="6">
    <location>
        <position position="262"/>
    </location>
    <ligand>
        <name>Mg(2+)</name>
        <dbReference type="ChEBI" id="CHEBI:18420"/>
        <label>1</label>
    </ligand>
</feature>
<keyword evidence="2 6" id="KW-0479">Metal-binding</keyword>